<evidence type="ECO:0000313" key="2">
    <source>
        <dbReference type="EMBL" id="TQL34097.1"/>
    </source>
</evidence>
<accession>A0A542XE45</accession>
<proteinExistence type="predicted"/>
<organism evidence="2 3">
    <name type="scientific">Barrientosiimonas humi</name>
    <dbReference type="NCBI Taxonomy" id="999931"/>
    <lineage>
        <taxon>Bacteria</taxon>
        <taxon>Bacillati</taxon>
        <taxon>Actinomycetota</taxon>
        <taxon>Actinomycetes</taxon>
        <taxon>Micrococcales</taxon>
        <taxon>Dermacoccaceae</taxon>
        <taxon>Barrientosiimonas</taxon>
    </lineage>
</organism>
<protein>
    <submittedName>
        <fullName evidence="2">Uncharacterized protein</fullName>
    </submittedName>
</protein>
<keyword evidence="1" id="KW-0472">Membrane</keyword>
<feature type="transmembrane region" description="Helical" evidence="1">
    <location>
        <begin position="20"/>
        <end position="47"/>
    </location>
</feature>
<comment type="caution">
    <text evidence="2">The sequence shown here is derived from an EMBL/GenBank/DDBJ whole genome shotgun (WGS) entry which is preliminary data.</text>
</comment>
<dbReference type="EMBL" id="VFOK01000001">
    <property type="protein sequence ID" value="TQL34097.1"/>
    <property type="molecule type" value="Genomic_DNA"/>
</dbReference>
<evidence type="ECO:0000256" key="1">
    <source>
        <dbReference type="SAM" id="Phobius"/>
    </source>
</evidence>
<keyword evidence="1" id="KW-1133">Transmembrane helix</keyword>
<keyword evidence="3" id="KW-1185">Reference proteome</keyword>
<name>A0A542XE45_9MICO</name>
<dbReference type="RefSeq" id="WP_170206857.1">
    <property type="nucleotide sequence ID" value="NZ_CAJTBP010000001.1"/>
</dbReference>
<dbReference type="AlphaFoldDB" id="A0A542XE45"/>
<sequence>MYDNGNGPLVNTGYISLAGVGTVVGAMHTVLLAITIMFTLFVLYRLVLRGARSTRRG</sequence>
<gene>
    <name evidence="2" type="ORF">FB554_2255</name>
</gene>
<evidence type="ECO:0000313" key="3">
    <source>
        <dbReference type="Proteomes" id="UP000318336"/>
    </source>
</evidence>
<reference evidence="2 3" key="1">
    <citation type="submission" date="2019-06" db="EMBL/GenBank/DDBJ databases">
        <title>Sequencing the genomes of 1000 actinobacteria strains.</title>
        <authorList>
            <person name="Klenk H.-P."/>
        </authorList>
    </citation>
    <scope>NUCLEOTIDE SEQUENCE [LARGE SCALE GENOMIC DNA]</scope>
    <source>
        <strain evidence="2 3">DSM 24617</strain>
    </source>
</reference>
<dbReference type="Proteomes" id="UP000318336">
    <property type="component" value="Unassembled WGS sequence"/>
</dbReference>
<keyword evidence="1" id="KW-0812">Transmembrane</keyword>